<dbReference type="EC" id="1.14.13.59" evidence="4"/>
<name>A0A419V7D8_9BACL</name>
<evidence type="ECO:0000256" key="6">
    <source>
        <dbReference type="ARBA" id="ARBA00022630"/>
    </source>
</evidence>
<keyword evidence="7" id="KW-0274">FAD</keyword>
<evidence type="ECO:0000256" key="3">
    <source>
        <dbReference type="ARBA" id="ARBA00007588"/>
    </source>
</evidence>
<dbReference type="PANTHER" id="PTHR42802:SF1">
    <property type="entry name" value="L-ORNITHINE N(5)-MONOOXYGENASE"/>
    <property type="match status" value="1"/>
</dbReference>
<organism evidence="15 16">
    <name type="scientific">Sinobaca qinghaiensis</name>
    <dbReference type="NCBI Taxonomy" id="342944"/>
    <lineage>
        <taxon>Bacteria</taxon>
        <taxon>Bacillati</taxon>
        <taxon>Bacillota</taxon>
        <taxon>Bacilli</taxon>
        <taxon>Bacillales</taxon>
        <taxon>Sporolactobacillaceae</taxon>
        <taxon>Sinobaca</taxon>
    </lineage>
</organism>
<reference evidence="15 16" key="1">
    <citation type="submission" date="2018-09" db="EMBL/GenBank/DDBJ databases">
        <title>Genomic Encyclopedia of Archaeal and Bacterial Type Strains, Phase II (KMG-II): from individual species to whole genera.</title>
        <authorList>
            <person name="Goeker M."/>
        </authorList>
    </citation>
    <scope>NUCLEOTIDE SEQUENCE [LARGE SCALE GENOMIC DNA]</scope>
    <source>
        <strain evidence="15 16">DSM 17008</strain>
    </source>
</reference>
<dbReference type="Gene3D" id="3.50.50.60">
    <property type="entry name" value="FAD/NAD(P)-binding domain"/>
    <property type="match status" value="1"/>
</dbReference>
<evidence type="ECO:0000256" key="14">
    <source>
        <dbReference type="ARBA" id="ARBA00048407"/>
    </source>
</evidence>
<evidence type="ECO:0000256" key="4">
    <source>
        <dbReference type="ARBA" id="ARBA00013076"/>
    </source>
</evidence>
<dbReference type="SUPFAM" id="SSF51905">
    <property type="entry name" value="FAD/NAD(P)-binding domain"/>
    <property type="match status" value="2"/>
</dbReference>
<comment type="cofactor">
    <cofactor evidence="1">
        <name>FAD</name>
        <dbReference type="ChEBI" id="CHEBI:57692"/>
    </cofactor>
</comment>
<evidence type="ECO:0000256" key="11">
    <source>
        <dbReference type="ARBA" id="ARBA00031158"/>
    </source>
</evidence>
<dbReference type="RefSeq" id="WP_120191302.1">
    <property type="nucleotide sequence ID" value="NZ_RAPK01000006.1"/>
</dbReference>
<dbReference type="Proteomes" id="UP000285120">
    <property type="component" value="Unassembled WGS sequence"/>
</dbReference>
<comment type="catalytic activity">
    <reaction evidence="14">
        <text>L-lysine + NADPH + O2 = N(6)-hydroxy-L-lysine + NADP(+) + H2O</text>
        <dbReference type="Rhea" id="RHEA:23228"/>
        <dbReference type="ChEBI" id="CHEBI:15377"/>
        <dbReference type="ChEBI" id="CHEBI:15379"/>
        <dbReference type="ChEBI" id="CHEBI:32551"/>
        <dbReference type="ChEBI" id="CHEBI:57783"/>
        <dbReference type="ChEBI" id="CHEBI:57820"/>
        <dbReference type="ChEBI" id="CHEBI:58349"/>
        <dbReference type="EC" id="1.14.13.59"/>
    </reaction>
</comment>
<evidence type="ECO:0000256" key="13">
    <source>
        <dbReference type="ARBA" id="ARBA00032738"/>
    </source>
</evidence>
<comment type="caution">
    <text evidence="15">The sequence shown here is derived from an EMBL/GenBank/DDBJ whole genome shotgun (WGS) entry which is preliminary data.</text>
</comment>
<evidence type="ECO:0000313" key="15">
    <source>
        <dbReference type="EMBL" id="RKD75873.1"/>
    </source>
</evidence>
<evidence type="ECO:0000256" key="12">
    <source>
        <dbReference type="ARBA" id="ARBA00032493"/>
    </source>
</evidence>
<protein>
    <recommendedName>
        <fullName evidence="5">L-lysine N6-monooxygenase MbtG</fullName>
        <ecNumber evidence="4">1.14.13.59</ecNumber>
    </recommendedName>
    <alternativeName>
        <fullName evidence="13">Lysine 6-N-hydroxylase</fullName>
    </alternativeName>
    <alternativeName>
        <fullName evidence="12">Lysine N6-hydroxylase</fullName>
    </alternativeName>
    <alternativeName>
        <fullName evidence="10">Lysine-N-oxygenase</fullName>
    </alternativeName>
    <alternativeName>
        <fullName evidence="11">Mycobactin synthase protein G</fullName>
    </alternativeName>
</protein>
<evidence type="ECO:0000256" key="1">
    <source>
        <dbReference type="ARBA" id="ARBA00001974"/>
    </source>
</evidence>
<dbReference type="EMBL" id="RAPK01000006">
    <property type="protein sequence ID" value="RKD75873.1"/>
    <property type="molecule type" value="Genomic_DNA"/>
</dbReference>
<evidence type="ECO:0000313" key="16">
    <source>
        <dbReference type="Proteomes" id="UP000285120"/>
    </source>
</evidence>
<evidence type="ECO:0000256" key="5">
    <source>
        <dbReference type="ARBA" id="ARBA00016406"/>
    </source>
</evidence>
<comment type="pathway">
    <text evidence="2">Siderophore biosynthesis.</text>
</comment>
<dbReference type="InterPro" id="IPR025700">
    <property type="entry name" value="Lys/Orn_oxygenase"/>
</dbReference>
<evidence type="ECO:0000256" key="8">
    <source>
        <dbReference type="ARBA" id="ARBA00022857"/>
    </source>
</evidence>
<proteinExistence type="inferred from homology"/>
<dbReference type="InterPro" id="IPR036188">
    <property type="entry name" value="FAD/NAD-bd_sf"/>
</dbReference>
<dbReference type="PANTHER" id="PTHR42802">
    <property type="entry name" value="MONOOXYGENASE"/>
    <property type="match status" value="1"/>
</dbReference>
<gene>
    <name evidence="15" type="ORF">ATL39_0083</name>
</gene>
<evidence type="ECO:0000256" key="9">
    <source>
        <dbReference type="ARBA" id="ARBA00023002"/>
    </source>
</evidence>
<dbReference type="Pfam" id="PF13434">
    <property type="entry name" value="Lys_Orn_oxgnase"/>
    <property type="match status" value="1"/>
</dbReference>
<keyword evidence="6" id="KW-0285">Flavoprotein</keyword>
<keyword evidence="16" id="KW-1185">Reference proteome</keyword>
<dbReference type="AlphaFoldDB" id="A0A419V7D8"/>
<accession>A0A419V7D8</accession>
<evidence type="ECO:0000256" key="10">
    <source>
        <dbReference type="ARBA" id="ARBA00029939"/>
    </source>
</evidence>
<dbReference type="GO" id="GO:0047091">
    <property type="term" value="F:L-lysine 6-monooxygenase (NADPH) activity"/>
    <property type="evidence" value="ECO:0007669"/>
    <property type="project" value="UniProtKB-EC"/>
</dbReference>
<dbReference type="OrthoDB" id="7527071at2"/>
<sequence>MKAVKQWDLLGVGLGPFNLGLAALLDEHPEVQAVFFDAKPAFEWHPGMLIEGTTLQVPFLADLVTMVHPRSRFSFLEYLNEQNRLYQFYFYEKFHIPRREYNHYCQWTASQLDSCRFGWKVESVSPKNDQWWTVHVRSITSGAVEIHEARNIVMGIGTKPVFPPLEGLENNSSVFHSASFLDKQQECRDARSITVVGSGQSAAEIFETLLNTKSEEQKLNWFTRSRGFFPMEYSKLGLEHFSPDYTNYFYSLSQETKDRTLEKQDLLYKGISTETIANIYNALYEKTIGGAALNVHMQPLCELSKCGPGTLAENRLTFTQWEKEETFTCDSDIIILATGYKQRIPRFLDDAESEWQRDTHNRLCINEDYSVQQIRPSSRNMYVQNAEMHTHGPGAPDLGLGAFRNAAIINALTGREVYNLKRKNVFQHFG</sequence>
<evidence type="ECO:0000256" key="7">
    <source>
        <dbReference type="ARBA" id="ARBA00022827"/>
    </source>
</evidence>
<comment type="similarity">
    <text evidence="3">Belongs to the lysine N(6)-hydroxylase/L-ornithine N(5)-oxygenase family.</text>
</comment>
<keyword evidence="8" id="KW-0521">NADP</keyword>
<evidence type="ECO:0000256" key="2">
    <source>
        <dbReference type="ARBA" id="ARBA00004924"/>
    </source>
</evidence>
<keyword evidence="9" id="KW-0560">Oxidoreductase</keyword>